<proteinExistence type="predicted"/>
<organism evidence="1 2">
    <name type="scientific">Perca flavescens</name>
    <name type="common">American yellow perch</name>
    <name type="synonym">Morone flavescens</name>
    <dbReference type="NCBI Taxonomy" id="8167"/>
    <lineage>
        <taxon>Eukaryota</taxon>
        <taxon>Metazoa</taxon>
        <taxon>Chordata</taxon>
        <taxon>Craniata</taxon>
        <taxon>Vertebrata</taxon>
        <taxon>Euteleostomi</taxon>
        <taxon>Actinopterygii</taxon>
        <taxon>Neopterygii</taxon>
        <taxon>Teleostei</taxon>
        <taxon>Neoteleostei</taxon>
        <taxon>Acanthomorphata</taxon>
        <taxon>Eupercaria</taxon>
        <taxon>Perciformes</taxon>
        <taxon>Percoidei</taxon>
        <taxon>Percidae</taxon>
        <taxon>Percinae</taxon>
        <taxon>Perca</taxon>
    </lineage>
</organism>
<name>A0A484DGZ8_PERFV</name>
<gene>
    <name evidence="1" type="ORF">EPR50_G00043350</name>
</gene>
<dbReference type="AlphaFoldDB" id="A0A484DGZ8"/>
<keyword evidence="2" id="KW-1185">Reference proteome</keyword>
<accession>A0A484DGZ8</accession>
<protein>
    <submittedName>
        <fullName evidence="1">Uncharacterized protein</fullName>
    </submittedName>
</protein>
<comment type="caution">
    <text evidence="1">The sequence shown here is derived from an EMBL/GenBank/DDBJ whole genome shotgun (WGS) entry which is preliminary data.</text>
</comment>
<sequence>MQRANCGRAGCDWLRPRPRPTWLDMGIYWRQPHQSAPHLITELEHCMDQEVYTSKLYLPSSAGRNCNR</sequence>
<evidence type="ECO:0000313" key="1">
    <source>
        <dbReference type="EMBL" id="TDH14543.1"/>
    </source>
</evidence>
<dbReference type="EMBL" id="SCKG01000004">
    <property type="protein sequence ID" value="TDH14543.1"/>
    <property type="molecule type" value="Genomic_DNA"/>
</dbReference>
<evidence type="ECO:0000313" key="2">
    <source>
        <dbReference type="Proteomes" id="UP000295070"/>
    </source>
</evidence>
<dbReference type="Proteomes" id="UP000295070">
    <property type="component" value="Chromosome 4"/>
</dbReference>
<reference evidence="1 2" key="1">
    <citation type="submission" date="2019-01" db="EMBL/GenBank/DDBJ databases">
        <title>A chromosome-scale genome assembly of the yellow perch, Perca flavescens.</title>
        <authorList>
            <person name="Feron R."/>
            <person name="Morvezen R."/>
            <person name="Bestin A."/>
            <person name="Haffray P."/>
            <person name="Klopp C."/>
            <person name="Zahm M."/>
            <person name="Cabau C."/>
            <person name="Roques C."/>
            <person name="Donnadieu C."/>
            <person name="Bouchez O."/>
            <person name="Christie M."/>
            <person name="Larson W."/>
            <person name="Guiguen Y."/>
        </authorList>
    </citation>
    <scope>NUCLEOTIDE SEQUENCE [LARGE SCALE GENOMIC DNA]</scope>
    <source>
        <strain evidence="1">YP-PL-M2</strain>
        <tissue evidence="1">Blood</tissue>
    </source>
</reference>